<keyword evidence="2" id="KW-1185">Reference proteome</keyword>
<proteinExistence type="predicted"/>
<gene>
    <name evidence="1" type="ORF">Rsw2DRAFT_0838</name>
</gene>
<dbReference type="AlphaFoldDB" id="C8RYG0"/>
<comment type="caution">
    <text evidence="1">The sequence shown here is derived from an EMBL/GenBank/DDBJ whole genome shotgun (WGS) entry which is preliminary data.</text>
</comment>
<organism evidence="1 2">
    <name type="scientific">Rhodobacter ferrooxidans</name>
    <dbReference type="NCBI Taxonomy" id="371731"/>
    <lineage>
        <taxon>Bacteria</taxon>
        <taxon>Pseudomonadati</taxon>
        <taxon>Pseudomonadota</taxon>
        <taxon>Alphaproteobacteria</taxon>
        <taxon>Rhodobacterales</taxon>
        <taxon>Rhodobacter group</taxon>
        <taxon>Rhodobacter</taxon>
    </lineage>
</organism>
<dbReference type="Proteomes" id="UP000010121">
    <property type="component" value="Unassembled WGS sequence"/>
</dbReference>
<protein>
    <submittedName>
        <fullName evidence="1">Uncharacterized protein</fullName>
    </submittedName>
</protein>
<dbReference type="EMBL" id="ACYY01000004">
    <property type="protein sequence ID" value="EEW26148.1"/>
    <property type="molecule type" value="Genomic_DNA"/>
</dbReference>
<evidence type="ECO:0000313" key="2">
    <source>
        <dbReference type="Proteomes" id="UP000010121"/>
    </source>
</evidence>
<dbReference type="STRING" id="371731.Rsw2DRAFT_0838"/>
<name>C8RYG0_9RHOB</name>
<accession>C8RYG0</accession>
<reference evidence="1 2" key="1">
    <citation type="submission" date="2009-08" db="EMBL/GenBank/DDBJ databases">
        <title>The draft genome of Rhodobacter sp. SW2.</title>
        <authorList>
            <consortium name="US DOE Joint Genome Institute (JGI-PGF)"/>
            <person name="Lucas S."/>
            <person name="Copeland A."/>
            <person name="Lapidus A."/>
            <person name="Glavina del Rio T."/>
            <person name="Tice H."/>
            <person name="Bruce D."/>
            <person name="Goodwin L."/>
            <person name="Pitluck S."/>
            <person name="Larimer F."/>
            <person name="Land M.L."/>
            <person name="Hauser L."/>
            <person name="Emerson D."/>
        </authorList>
    </citation>
    <scope>NUCLEOTIDE SEQUENCE [LARGE SCALE GENOMIC DNA]</scope>
    <source>
        <strain evidence="1 2">SW2</strain>
    </source>
</reference>
<sequence>MGAHLRVRPFCWAMPAGAGHADFISVLTGCAHAFTMRTLLLSLCLASPATAQTVFERAAGTYGSASDPALSCASNPHTLSFEQSPPHAIFRWNVPRPDPDGRISHEDIFDLRGSTDTTLSMQREGEARLPETGRRPTWILRLTANPAGYCWGRQDWPLVRCVNPAVRCDSETPTS</sequence>
<evidence type="ECO:0000313" key="1">
    <source>
        <dbReference type="EMBL" id="EEW26148.1"/>
    </source>
</evidence>